<dbReference type="Pfam" id="PF19425">
    <property type="entry name" value="Csd3_N2"/>
    <property type="match status" value="1"/>
</dbReference>
<evidence type="ECO:0000256" key="1">
    <source>
        <dbReference type="ARBA" id="ARBA00001947"/>
    </source>
</evidence>
<dbReference type="InterPro" id="IPR050570">
    <property type="entry name" value="Cell_wall_metabolism_enzyme"/>
</dbReference>
<keyword evidence="3" id="KW-0645">Protease</keyword>
<organism evidence="10 11">
    <name type="scientific">Sphingoaurantiacus capsulatus</name>
    <dbReference type="NCBI Taxonomy" id="1771310"/>
    <lineage>
        <taxon>Bacteria</taxon>
        <taxon>Pseudomonadati</taxon>
        <taxon>Pseudomonadota</taxon>
        <taxon>Alphaproteobacteria</taxon>
        <taxon>Sphingomonadales</taxon>
        <taxon>Sphingosinicellaceae</taxon>
        <taxon>Sphingoaurantiacus</taxon>
    </lineage>
</organism>
<evidence type="ECO:0000256" key="3">
    <source>
        <dbReference type="ARBA" id="ARBA00022670"/>
    </source>
</evidence>
<keyword evidence="4" id="KW-0479">Metal-binding</keyword>
<dbReference type="EMBL" id="JBHRXV010000003">
    <property type="protein sequence ID" value="MFC3711725.1"/>
    <property type="molecule type" value="Genomic_DNA"/>
</dbReference>
<protein>
    <submittedName>
        <fullName evidence="10">M23 family metallopeptidase</fullName>
        <ecNumber evidence="10">3.4.24.-</ecNumber>
    </submittedName>
</protein>
<reference evidence="11" key="1">
    <citation type="journal article" date="2019" name="Int. J. Syst. Evol. Microbiol.">
        <title>The Global Catalogue of Microorganisms (GCM) 10K type strain sequencing project: providing services to taxonomists for standard genome sequencing and annotation.</title>
        <authorList>
            <consortium name="The Broad Institute Genomics Platform"/>
            <consortium name="The Broad Institute Genome Sequencing Center for Infectious Disease"/>
            <person name="Wu L."/>
            <person name="Ma J."/>
        </authorList>
    </citation>
    <scope>NUCLEOTIDE SEQUENCE [LARGE SCALE GENOMIC DNA]</scope>
    <source>
        <strain evidence="11">KCTC 42644</strain>
    </source>
</reference>
<feature type="domain" description="M23ase beta-sheet core" evidence="8">
    <location>
        <begin position="365"/>
        <end position="461"/>
    </location>
</feature>
<comment type="subcellular location">
    <subcellularLocation>
        <location evidence="2">Cell envelope</location>
    </subcellularLocation>
</comment>
<evidence type="ECO:0000259" key="8">
    <source>
        <dbReference type="Pfam" id="PF01551"/>
    </source>
</evidence>
<keyword evidence="6" id="KW-0862">Zinc</keyword>
<evidence type="ECO:0000313" key="10">
    <source>
        <dbReference type="EMBL" id="MFC3711725.1"/>
    </source>
</evidence>
<evidence type="ECO:0000259" key="9">
    <source>
        <dbReference type="Pfam" id="PF19425"/>
    </source>
</evidence>
<sequence length="511" mass="54876">MYQPAVGAFGAAGVTATTAPIGLKRPAFNLAQRFRNFDVADLDLIVDLGDEIGSRRWWRGLATLLFISIATIQIGTRPVALPGGAPPALTEEQLPLLSPATIAPLALGGTTGEQVAATKRVVRLAEPPERPRIEVVARLGRSDSVQAALRRAGVSAPEVTTIVDLLDDATNLRSVKPGTGFDLVLGRRPNKTVPRPLESLAFRAAFELKLEVNRAADGQLALKRIPIAVDNTPLRVSGRVGGSLYKSARAAGVPAGIVSEYIKLLSYGLDFQRDVKGANNFDIVVEHRRAETGETETGRLIYAGLDQGKRKIELMRWDPSNDREQFFHADGSSARKGLMKTPIDGARMSSGFGMRLHPILGYSRLHKGVDFAAGTGTPIMAAASGTVVYAGVYRGYGNHVRIRHANGIETTYSHMSRFGKGGRVGARIEQGQVIGYVGSTGMSTGPHLHYEVYLKGRAVDPRSAKLPFGVQLAGSDMSRFKARMGEVRNLRVKAPAAEQVAATDKKTEKKG</sequence>
<gene>
    <name evidence="10" type="ORF">ACFOMD_04030</name>
</gene>
<dbReference type="Pfam" id="PF01551">
    <property type="entry name" value="Peptidase_M23"/>
    <property type="match status" value="1"/>
</dbReference>
<dbReference type="PANTHER" id="PTHR21666">
    <property type="entry name" value="PEPTIDASE-RELATED"/>
    <property type="match status" value="1"/>
</dbReference>
<evidence type="ECO:0000256" key="4">
    <source>
        <dbReference type="ARBA" id="ARBA00022723"/>
    </source>
</evidence>
<evidence type="ECO:0000313" key="11">
    <source>
        <dbReference type="Proteomes" id="UP001595615"/>
    </source>
</evidence>
<evidence type="ECO:0000256" key="2">
    <source>
        <dbReference type="ARBA" id="ARBA00004196"/>
    </source>
</evidence>
<keyword evidence="11" id="KW-1185">Reference proteome</keyword>
<dbReference type="InterPro" id="IPR045834">
    <property type="entry name" value="Csd3_N2"/>
</dbReference>
<feature type="domain" description="Csd3-like second N-terminal" evidence="9">
    <location>
        <begin position="234"/>
        <end position="352"/>
    </location>
</feature>
<evidence type="ECO:0000256" key="7">
    <source>
        <dbReference type="ARBA" id="ARBA00023049"/>
    </source>
</evidence>
<dbReference type="Gene3D" id="2.70.70.10">
    <property type="entry name" value="Glucose Permease (Domain IIA)"/>
    <property type="match status" value="1"/>
</dbReference>
<dbReference type="SUPFAM" id="SSF51261">
    <property type="entry name" value="Duplicated hybrid motif"/>
    <property type="match status" value="1"/>
</dbReference>
<name>A0ABV7X8E3_9SPHN</name>
<comment type="cofactor">
    <cofactor evidence="1">
        <name>Zn(2+)</name>
        <dbReference type="ChEBI" id="CHEBI:29105"/>
    </cofactor>
</comment>
<dbReference type="CDD" id="cd12797">
    <property type="entry name" value="M23_peptidase"/>
    <property type="match status" value="1"/>
</dbReference>
<keyword evidence="5 10" id="KW-0378">Hydrolase</keyword>
<keyword evidence="7" id="KW-0482">Metalloprotease</keyword>
<proteinExistence type="predicted"/>
<evidence type="ECO:0000256" key="6">
    <source>
        <dbReference type="ARBA" id="ARBA00022833"/>
    </source>
</evidence>
<evidence type="ECO:0000256" key="5">
    <source>
        <dbReference type="ARBA" id="ARBA00022801"/>
    </source>
</evidence>
<dbReference type="InterPro" id="IPR016047">
    <property type="entry name" value="M23ase_b-sheet_dom"/>
</dbReference>
<dbReference type="EC" id="3.4.24.-" evidence="10"/>
<dbReference type="RefSeq" id="WP_380857214.1">
    <property type="nucleotide sequence ID" value="NZ_JBHRXV010000003.1"/>
</dbReference>
<dbReference type="Gene3D" id="3.10.450.350">
    <property type="match status" value="1"/>
</dbReference>
<dbReference type="Proteomes" id="UP001595615">
    <property type="component" value="Unassembled WGS sequence"/>
</dbReference>
<comment type="caution">
    <text evidence="10">The sequence shown here is derived from an EMBL/GenBank/DDBJ whole genome shotgun (WGS) entry which is preliminary data.</text>
</comment>
<dbReference type="InterPro" id="IPR011055">
    <property type="entry name" value="Dup_hybrid_motif"/>
</dbReference>
<dbReference type="GO" id="GO:0016787">
    <property type="term" value="F:hydrolase activity"/>
    <property type="evidence" value="ECO:0007669"/>
    <property type="project" value="UniProtKB-KW"/>
</dbReference>
<accession>A0ABV7X8E3</accession>
<dbReference type="PANTHER" id="PTHR21666:SF288">
    <property type="entry name" value="CELL DIVISION PROTEIN YTFB"/>
    <property type="match status" value="1"/>
</dbReference>